<evidence type="ECO:0000256" key="1">
    <source>
        <dbReference type="SAM" id="MobiDB-lite"/>
    </source>
</evidence>
<accession>A0A1M4UYW9</accession>
<keyword evidence="2" id="KW-1133">Transmembrane helix</keyword>
<dbReference type="EMBL" id="FQTV01000002">
    <property type="protein sequence ID" value="SHE61823.1"/>
    <property type="molecule type" value="Genomic_DNA"/>
</dbReference>
<dbReference type="RefSeq" id="WP_073399002.1">
    <property type="nucleotide sequence ID" value="NZ_FQTV01000002.1"/>
</dbReference>
<feature type="compositionally biased region" description="Basic and acidic residues" evidence="1">
    <location>
        <begin position="178"/>
        <end position="202"/>
    </location>
</feature>
<dbReference type="OrthoDB" id="1150526at2"/>
<keyword evidence="2" id="KW-0812">Transmembrane</keyword>
<dbReference type="InterPro" id="IPR025665">
    <property type="entry name" value="Beta-barrel_OMP_2"/>
</dbReference>
<evidence type="ECO:0000313" key="4">
    <source>
        <dbReference type="EMBL" id="SHE61823.1"/>
    </source>
</evidence>
<dbReference type="InterPro" id="IPR011250">
    <property type="entry name" value="OMP/PagP_B-barrel"/>
</dbReference>
<evidence type="ECO:0000259" key="3">
    <source>
        <dbReference type="PROSITE" id="PS50003"/>
    </source>
</evidence>
<feature type="compositionally biased region" description="Basic and acidic residues" evidence="1">
    <location>
        <begin position="222"/>
        <end position="233"/>
    </location>
</feature>
<feature type="domain" description="PH" evidence="3">
    <location>
        <begin position="1"/>
        <end position="18"/>
    </location>
</feature>
<feature type="compositionally biased region" description="Polar residues" evidence="1">
    <location>
        <begin position="165"/>
        <end position="177"/>
    </location>
</feature>
<dbReference type="STRING" id="1297750.SAMN05444405_102197"/>
<dbReference type="AlphaFoldDB" id="A0A1M4UYW9"/>
<gene>
    <name evidence="4" type="ORF">SAMN05444405_102197</name>
</gene>
<dbReference type="InterPro" id="IPR001849">
    <property type="entry name" value="PH_domain"/>
</dbReference>
<dbReference type="Proteomes" id="UP000184509">
    <property type="component" value="Unassembled WGS sequence"/>
</dbReference>
<organism evidence="4 5">
    <name type="scientific">Bacteroides luti</name>
    <dbReference type="NCBI Taxonomy" id="1297750"/>
    <lineage>
        <taxon>Bacteria</taxon>
        <taxon>Pseudomonadati</taxon>
        <taxon>Bacteroidota</taxon>
        <taxon>Bacteroidia</taxon>
        <taxon>Bacteroidales</taxon>
        <taxon>Bacteroidaceae</taxon>
        <taxon>Bacteroides</taxon>
    </lineage>
</organism>
<dbReference type="SUPFAM" id="SSF56925">
    <property type="entry name" value="OMPA-like"/>
    <property type="match status" value="1"/>
</dbReference>
<feature type="transmembrane region" description="Helical" evidence="2">
    <location>
        <begin position="49"/>
        <end position="72"/>
    </location>
</feature>
<reference evidence="4 5" key="1">
    <citation type="submission" date="2016-11" db="EMBL/GenBank/DDBJ databases">
        <authorList>
            <person name="Jaros S."/>
            <person name="Januszkiewicz K."/>
            <person name="Wedrychowicz H."/>
        </authorList>
    </citation>
    <scope>NUCLEOTIDE SEQUENCE [LARGE SCALE GENOMIC DNA]</scope>
    <source>
        <strain evidence="4 5">DSM 26991</strain>
    </source>
</reference>
<feature type="region of interest" description="Disordered" evidence="1">
    <location>
        <begin position="158"/>
        <end position="244"/>
    </location>
</feature>
<protein>
    <submittedName>
        <fullName evidence="4">Outer membrane protein beta-barrel domain-containing protein</fullName>
    </submittedName>
</protein>
<proteinExistence type="predicted"/>
<dbReference type="Pfam" id="PF13568">
    <property type="entry name" value="OMP_b-brl_2"/>
    <property type="match status" value="1"/>
</dbReference>
<evidence type="ECO:0000256" key="2">
    <source>
        <dbReference type="SAM" id="Phobius"/>
    </source>
</evidence>
<evidence type="ECO:0000313" key="5">
    <source>
        <dbReference type="Proteomes" id="UP000184509"/>
    </source>
</evidence>
<name>A0A1M4UYW9_9BACE</name>
<keyword evidence="5" id="KW-1185">Reference proteome</keyword>
<dbReference type="PROSITE" id="PS50003">
    <property type="entry name" value="PH_DOMAIN"/>
    <property type="match status" value="1"/>
</dbReference>
<dbReference type="Gene3D" id="2.40.160.20">
    <property type="match status" value="1"/>
</dbReference>
<sequence length="451" mass="50400">MKQEDKEKWITAFRESLEDYSEPPLFNDWERLEKELSVVPVAKPKRSYIMYYSAAAAIILLLIASATAIYLFDNSSDKYFETSQLPAEIETITDKKPLKDVIEPLINDVNKNDRSALNKSASKSSVLSGNKLALANSASANQPSALSGDKKNLVKNEAGKDAENSNEYVTLSKNNASDLERSNEQKAIEEQKLNDNSGEKRNVPQQGENNKSKKQALKTSPRKAERVTELWERPRKKKQKNLSIGVSAGNTLSYSSEGGLMDYAMSPSNDYLSYINVEETIVSNLLTNTPVKWNHKQPVSFGLSVRKYLTQRLAIESGLIYTRLESESSGSKSHRQTLDYIGIPVKLNYMLVDSRYFTLYLSGGGMAEKCISGKLNTKELSGKDISEDVSVKPLQWSLNGALGAQYNITPKMGIFAEPGIVYFFNDGSKVETIRKETPFNFNLQLGLRISY</sequence>
<keyword evidence="2" id="KW-0472">Membrane</keyword>